<organism evidence="1 2">
    <name type="scientific">Camellia sinensis</name>
    <name type="common">Tea plant</name>
    <name type="synonym">Thea sinensis</name>
    <dbReference type="NCBI Taxonomy" id="4442"/>
    <lineage>
        <taxon>Eukaryota</taxon>
        <taxon>Viridiplantae</taxon>
        <taxon>Streptophyta</taxon>
        <taxon>Embryophyta</taxon>
        <taxon>Tracheophyta</taxon>
        <taxon>Spermatophyta</taxon>
        <taxon>Magnoliopsida</taxon>
        <taxon>eudicotyledons</taxon>
        <taxon>Gunneridae</taxon>
        <taxon>Pentapetalae</taxon>
        <taxon>asterids</taxon>
        <taxon>Ericales</taxon>
        <taxon>Theaceae</taxon>
        <taxon>Camellia</taxon>
    </lineage>
</organism>
<name>A0A7J7HTI3_CAMSI</name>
<dbReference type="Proteomes" id="UP000593564">
    <property type="component" value="Unassembled WGS sequence"/>
</dbReference>
<protein>
    <submittedName>
        <fullName evidence="1">Uncharacterized protein</fullName>
    </submittedName>
</protein>
<accession>A0A7J7HTI3</accession>
<reference evidence="1 2" key="2">
    <citation type="submission" date="2020-07" db="EMBL/GenBank/DDBJ databases">
        <title>Genome assembly of wild tea tree DASZ reveals pedigree and selection history of tea varieties.</title>
        <authorList>
            <person name="Zhang W."/>
        </authorList>
    </citation>
    <scope>NUCLEOTIDE SEQUENCE [LARGE SCALE GENOMIC DNA]</scope>
    <source>
        <strain evidence="2">cv. G240</strain>
        <tissue evidence="1">Leaf</tissue>
    </source>
</reference>
<sequence length="87" mass="9406">MVTIGGRMKAEVVVQWREGGGGKEDVGSLRRALNTLVESQAPGCLGHLMTINSHNGLGLEIPRNKRAEICGSLELAEDLERLLLKIV</sequence>
<comment type="caution">
    <text evidence="1">The sequence shown here is derived from an EMBL/GenBank/DDBJ whole genome shotgun (WGS) entry which is preliminary data.</text>
</comment>
<proteinExistence type="predicted"/>
<dbReference type="AlphaFoldDB" id="A0A7J7HTI3"/>
<evidence type="ECO:0000313" key="1">
    <source>
        <dbReference type="EMBL" id="KAF5955366.1"/>
    </source>
</evidence>
<evidence type="ECO:0000313" key="2">
    <source>
        <dbReference type="Proteomes" id="UP000593564"/>
    </source>
</evidence>
<reference evidence="2" key="1">
    <citation type="journal article" date="2020" name="Nat. Commun.">
        <title>Genome assembly of wild tea tree DASZ reveals pedigree and selection history of tea varieties.</title>
        <authorList>
            <person name="Zhang W."/>
            <person name="Zhang Y."/>
            <person name="Qiu H."/>
            <person name="Guo Y."/>
            <person name="Wan H."/>
            <person name="Zhang X."/>
            <person name="Scossa F."/>
            <person name="Alseekh S."/>
            <person name="Zhang Q."/>
            <person name="Wang P."/>
            <person name="Xu L."/>
            <person name="Schmidt M.H."/>
            <person name="Jia X."/>
            <person name="Li D."/>
            <person name="Zhu A."/>
            <person name="Guo F."/>
            <person name="Chen W."/>
            <person name="Ni D."/>
            <person name="Usadel B."/>
            <person name="Fernie A.R."/>
            <person name="Wen W."/>
        </authorList>
    </citation>
    <scope>NUCLEOTIDE SEQUENCE [LARGE SCALE GENOMIC DNA]</scope>
    <source>
        <strain evidence="2">cv. G240</strain>
    </source>
</reference>
<dbReference type="EMBL" id="JACBKZ010000003">
    <property type="protein sequence ID" value="KAF5955366.1"/>
    <property type="molecule type" value="Genomic_DNA"/>
</dbReference>
<keyword evidence="2" id="KW-1185">Reference proteome</keyword>
<gene>
    <name evidence="1" type="ORF">HYC85_008222</name>
</gene>